<dbReference type="AlphaFoldDB" id="A0A699X9R1"/>
<feature type="non-terminal residue" evidence="1">
    <location>
        <position position="1"/>
    </location>
</feature>
<proteinExistence type="predicted"/>
<organism evidence="1">
    <name type="scientific">Tanacetum cinerariifolium</name>
    <name type="common">Dalmatian daisy</name>
    <name type="synonym">Chrysanthemum cinerariifolium</name>
    <dbReference type="NCBI Taxonomy" id="118510"/>
    <lineage>
        <taxon>Eukaryota</taxon>
        <taxon>Viridiplantae</taxon>
        <taxon>Streptophyta</taxon>
        <taxon>Embryophyta</taxon>
        <taxon>Tracheophyta</taxon>
        <taxon>Spermatophyta</taxon>
        <taxon>Magnoliopsida</taxon>
        <taxon>eudicotyledons</taxon>
        <taxon>Gunneridae</taxon>
        <taxon>Pentapetalae</taxon>
        <taxon>asterids</taxon>
        <taxon>campanulids</taxon>
        <taxon>Asterales</taxon>
        <taxon>Asteraceae</taxon>
        <taxon>Asteroideae</taxon>
        <taxon>Anthemideae</taxon>
        <taxon>Anthemidinae</taxon>
        <taxon>Tanacetum</taxon>
    </lineage>
</organism>
<comment type="caution">
    <text evidence="1">The sequence shown here is derived from an EMBL/GenBank/DDBJ whole genome shotgun (WGS) entry which is preliminary data.</text>
</comment>
<dbReference type="EMBL" id="BKCJ011807426">
    <property type="protein sequence ID" value="GFD54566.1"/>
    <property type="molecule type" value="Genomic_DNA"/>
</dbReference>
<reference evidence="1" key="1">
    <citation type="journal article" date="2019" name="Sci. Rep.">
        <title>Draft genome of Tanacetum cinerariifolium, the natural source of mosquito coil.</title>
        <authorList>
            <person name="Yamashiro T."/>
            <person name="Shiraishi A."/>
            <person name="Satake H."/>
            <person name="Nakayama K."/>
        </authorList>
    </citation>
    <scope>NUCLEOTIDE SEQUENCE</scope>
</reference>
<gene>
    <name evidence="1" type="ORF">Tci_926535</name>
</gene>
<name>A0A699X9R1_TANCI</name>
<protein>
    <submittedName>
        <fullName evidence="1">Uncharacterized protein</fullName>
    </submittedName>
</protein>
<evidence type="ECO:0000313" key="1">
    <source>
        <dbReference type="EMBL" id="GFD54566.1"/>
    </source>
</evidence>
<sequence>NKKVRIEETEEMEMEIMEEMRMEETKEMEIEGMEKMGIVA</sequence>
<accession>A0A699X9R1</accession>